<dbReference type="GO" id="GO:0003735">
    <property type="term" value="F:structural constituent of ribosome"/>
    <property type="evidence" value="ECO:0007669"/>
    <property type="project" value="UniProtKB-UniRule"/>
</dbReference>
<dbReference type="FunFam" id="3.90.930.12:FF:000001">
    <property type="entry name" value="50S ribosomal protein L6"/>
    <property type="match status" value="1"/>
</dbReference>
<dbReference type="InterPro" id="IPR036789">
    <property type="entry name" value="Ribosomal_uL6-like_a/b-dom_sf"/>
</dbReference>
<proteinExistence type="inferred from homology"/>
<evidence type="ECO:0000256" key="7">
    <source>
        <dbReference type="RuleBase" id="RU003869"/>
    </source>
</evidence>
<keyword evidence="4 6" id="KW-0689">Ribosomal protein</keyword>
<dbReference type="GO" id="GO:0022625">
    <property type="term" value="C:cytosolic large ribosomal subunit"/>
    <property type="evidence" value="ECO:0007669"/>
    <property type="project" value="UniProtKB-UniRule"/>
</dbReference>
<evidence type="ECO:0000256" key="2">
    <source>
        <dbReference type="ARBA" id="ARBA00022730"/>
    </source>
</evidence>
<sequence length="182" mass="19498">MSRIGNQPISIPENVTITQSDKRIMVKGPKGELSVVVPKEITTKQEDGQIVMTRSGDSINEKALHGLARSLVANAVKGVTEGFAKTLEIKGVGYRAKIAGDKLVLTIGFSHPVEIEQPPGITFQTKGAKIMVSGIDKQHVGEITAQIRRVRPPDAYKGKGIRYEGEYVRIKPGKAAKAAGAA</sequence>
<keyword evidence="3 6" id="KW-0694">RNA-binding</keyword>
<comment type="subunit">
    <text evidence="6">Part of the 50S ribosomal subunit.</text>
</comment>
<feature type="domain" description="Large ribosomal subunit protein uL6 alpha-beta" evidence="9">
    <location>
        <begin position="91"/>
        <end position="163"/>
    </location>
</feature>
<evidence type="ECO:0000256" key="6">
    <source>
        <dbReference type="HAMAP-Rule" id="MF_01365"/>
    </source>
</evidence>
<dbReference type="SUPFAM" id="SSF56053">
    <property type="entry name" value="Ribosomal protein L6"/>
    <property type="match status" value="2"/>
</dbReference>
<dbReference type="PANTHER" id="PTHR11655">
    <property type="entry name" value="60S/50S RIBOSOMAL PROTEIN L6/L9"/>
    <property type="match status" value="1"/>
</dbReference>
<comment type="caution">
    <text evidence="10">The sequence shown here is derived from an EMBL/GenBank/DDBJ whole genome shotgun (WGS) entry which is preliminary data.</text>
</comment>
<dbReference type="PANTHER" id="PTHR11655:SF14">
    <property type="entry name" value="LARGE RIBOSOMAL SUBUNIT PROTEIN UL6M"/>
    <property type="match status" value="1"/>
</dbReference>
<dbReference type="InterPro" id="IPR019906">
    <property type="entry name" value="Ribosomal_uL6_bac-type"/>
</dbReference>
<dbReference type="Proteomes" id="UP000034664">
    <property type="component" value="Unassembled WGS sequence"/>
</dbReference>
<evidence type="ECO:0000256" key="8">
    <source>
        <dbReference type="RuleBase" id="RU003870"/>
    </source>
</evidence>
<dbReference type="PROSITE" id="PS00525">
    <property type="entry name" value="RIBOSOMAL_L6_1"/>
    <property type="match status" value="1"/>
</dbReference>
<dbReference type="NCBIfam" id="TIGR03654">
    <property type="entry name" value="L6_bact"/>
    <property type="match status" value="1"/>
</dbReference>
<evidence type="ECO:0000256" key="4">
    <source>
        <dbReference type="ARBA" id="ARBA00022980"/>
    </source>
</evidence>
<dbReference type="EMBL" id="LBZM01000003">
    <property type="protein sequence ID" value="KKR72692.1"/>
    <property type="molecule type" value="Genomic_DNA"/>
</dbReference>
<dbReference type="PIRSF" id="PIRSF002162">
    <property type="entry name" value="Ribosomal_L6"/>
    <property type="match status" value="1"/>
</dbReference>
<dbReference type="FunFam" id="3.90.930.12:FF:000002">
    <property type="entry name" value="50S ribosomal protein L6"/>
    <property type="match status" value="1"/>
</dbReference>
<keyword evidence="5 6" id="KW-0687">Ribonucleoprotein</keyword>
<dbReference type="Gene3D" id="3.90.930.12">
    <property type="entry name" value="Ribosomal protein L6, alpha-beta domain"/>
    <property type="match status" value="2"/>
</dbReference>
<dbReference type="GO" id="GO:0002181">
    <property type="term" value="P:cytoplasmic translation"/>
    <property type="evidence" value="ECO:0007669"/>
    <property type="project" value="TreeGrafter"/>
</dbReference>
<comment type="similarity">
    <text evidence="1 6 7">Belongs to the universal ribosomal protein uL6 family.</text>
</comment>
<feature type="domain" description="Large ribosomal subunit protein uL6 alpha-beta" evidence="9">
    <location>
        <begin position="11"/>
        <end position="82"/>
    </location>
</feature>
<gene>
    <name evidence="6" type="primary">rplF</name>
    <name evidence="10" type="ORF">UU14_C0003G0055</name>
</gene>
<protein>
    <recommendedName>
        <fullName evidence="6">Large ribosomal subunit protein uL6</fullName>
    </recommendedName>
</protein>
<evidence type="ECO:0000313" key="11">
    <source>
        <dbReference type="Proteomes" id="UP000034664"/>
    </source>
</evidence>
<reference evidence="10 11" key="1">
    <citation type="journal article" date="2015" name="Nature">
        <title>rRNA introns, odd ribosomes, and small enigmatic genomes across a large radiation of phyla.</title>
        <authorList>
            <person name="Brown C.T."/>
            <person name="Hug L.A."/>
            <person name="Thomas B.C."/>
            <person name="Sharon I."/>
            <person name="Castelle C.J."/>
            <person name="Singh A."/>
            <person name="Wilkins M.J."/>
            <person name="Williams K.H."/>
            <person name="Banfield J.F."/>
        </authorList>
    </citation>
    <scope>NUCLEOTIDE SEQUENCE [LARGE SCALE GENOMIC DNA]</scope>
</reference>
<dbReference type="GO" id="GO:0019843">
    <property type="term" value="F:rRNA binding"/>
    <property type="evidence" value="ECO:0007669"/>
    <property type="project" value="UniProtKB-UniRule"/>
</dbReference>
<accession>A0A0G0WBV0</accession>
<dbReference type="Pfam" id="PF00347">
    <property type="entry name" value="Ribosomal_L6"/>
    <property type="match status" value="2"/>
</dbReference>
<dbReference type="PRINTS" id="PR00059">
    <property type="entry name" value="RIBOSOMALL6"/>
</dbReference>
<name>A0A0G0WBV0_9BACT</name>
<dbReference type="InterPro" id="IPR002358">
    <property type="entry name" value="Ribosomal_uL6_CS"/>
</dbReference>
<evidence type="ECO:0000256" key="5">
    <source>
        <dbReference type="ARBA" id="ARBA00023274"/>
    </source>
</evidence>
<comment type="function">
    <text evidence="6 8">This protein binds to the 23S rRNA, and is important in its secondary structure. It is located near the subunit interface in the base of the L7/L12 stalk, and near the tRNA binding site of the peptidyltransferase center.</text>
</comment>
<organism evidence="10 11">
    <name type="scientific">Candidatus Roizmanbacteria bacterium GW2011_GWB1_40_7</name>
    <dbReference type="NCBI Taxonomy" id="1618482"/>
    <lineage>
        <taxon>Bacteria</taxon>
        <taxon>Candidatus Roizmaniibacteriota</taxon>
    </lineage>
</organism>
<evidence type="ECO:0000259" key="9">
    <source>
        <dbReference type="Pfam" id="PF00347"/>
    </source>
</evidence>
<dbReference type="InterPro" id="IPR020040">
    <property type="entry name" value="Ribosomal_uL6_a/b-dom"/>
</dbReference>
<evidence type="ECO:0000256" key="1">
    <source>
        <dbReference type="ARBA" id="ARBA00009356"/>
    </source>
</evidence>
<dbReference type="InterPro" id="IPR000702">
    <property type="entry name" value="Ribosomal_uL6-like"/>
</dbReference>
<dbReference type="PATRIC" id="fig|1618482.3.peg.180"/>
<keyword evidence="2 6" id="KW-0699">rRNA-binding</keyword>
<dbReference type="HAMAP" id="MF_01365_B">
    <property type="entry name" value="Ribosomal_uL6_B"/>
    <property type="match status" value="1"/>
</dbReference>
<evidence type="ECO:0000313" key="10">
    <source>
        <dbReference type="EMBL" id="KKR72692.1"/>
    </source>
</evidence>
<dbReference type="AlphaFoldDB" id="A0A0G0WBV0"/>
<evidence type="ECO:0000256" key="3">
    <source>
        <dbReference type="ARBA" id="ARBA00022884"/>
    </source>
</evidence>